<dbReference type="EMBL" id="BMAO01016695">
    <property type="protein sequence ID" value="GFR10510.1"/>
    <property type="molecule type" value="Genomic_DNA"/>
</dbReference>
<evidence type="ECO:0000313" key="2">
    <source>
        <dbReference type="Proteomes" id="UP000887116"/>
    </source>
</evidence>
<keyword evidence="2" id="KW-1185">Reference proteome</keyword>
<proteinExistence type="predicted"/>
<organism evidence="1 2">
    <name type="scientific">Trichonephila clavata</name>
    <name type="common">Joro spider</name>
    <name type="synonym">Nephila clavata</name>
    <dbReference type="NCBI Taxonomy" id="2740835"/>
    <lineage>
        <taxon>Eukaryota</taxon>
        <taxon>Metazoa</taxon>
        <taxon>Ecdysozoa</taxon>
        <taxon>Arthropoda</taxon>
        <taxon>Chelicerata</taxon>
        <taxon>Arachnida</taxon>
        <taxon>Araneae</taxon>
        <taxon>Araneomorphae</taxon>
        <taxon>Entelegynae</taxon>
        <taxon>Araneoidea</taxon>
        <taxon>Nephilidae</taxon>
        <taxon>Trichonephila</taxon>
    </lineage>
</organism>
<evidence type="ECO:0000313" key="1">
    <source>
        <dbReference type="EMBL" id="GFR10510.1"/>
    </source>
</evidence>
<sequence>MDGVLLTACFYSPSVNLFASFGCRTRMEENSLSIYVHFYWPSSNSQLLLLSGTGFFHGSTDVGLNQLQQAPPPLRDEIRNGHRSSSLSLPIPQCTYKVTYNACHCGHLSME</sequence>
<protein>
    <submittedName>
        <fullName evidence="1">Uncharacterized protein</fullName>
    </submittedName>
</protein>
<name>A0A8X6LHY6_TRICU</name>
<dbReference type="AlphaFoldDB" id="A0A8X6LHY6"/>
<accession>A0A8X6LHY6</accession>
<comment type="caution">
    <text evidence="1">The sequence shown here is derived from an EMBL/GenBank/DDBJ whole genome shotgun (WGS) entry which is preliminary data.</text>
</comment>
<gene>
    <name evidence="1" type="ORF">TNCT_714241</name>
</gene>
<reference evidence="1" key="1">
    <citation type="submission" date="2020-07" db="EMBL/GenBank/DDBJ databases">
        <title>Multicomponent nature underlies the extraordinary mechanical properties of spider dragline silk.</title>
        <authorList>
            <person name="Kono N."/>
            <person name="Nakamura H."/>
            <person name="Mori M."/>
            <person name="Yoshida Y."/>
            <person name="Ohtoshi R."/>
            <person name="Malay A.D."/>
            <person name="Moran D.A.P."/>
            <person name="Tomita M."/>
            <person name="Numata K."/>
            <person name="Arakawa K."/>
        </authorList>
    </citation>
    <scope>NUCLEOTIDE SEQUENCE</scope>
</reference>
<dbReference type="Proteomes" id="UP000887116">
    <property type="component" value="Unassembled WGS sequence"/>
</dbReference>